<evidence type="ECO:0000256" key="1">
    <source>
        <dbReference type="ARBA" id="ARBA00022574"/>
    </source>
</evidence>
<keyword evidence="1 3" id="KW-0853">WD repeat</keyword>
<feature type="repeat" description="WD" evidence="3">
    <location>
        <begin position="419"/>
        <end position="462"/>
    </location>
</feature>
<feature type="repeat" description="WD" evidence="3">
    <location>
        <begin position="193"/>
        <end position="236"/>
    </location>
</feature>
<feature type="repeat" description="WD" evidence="3">
    <location>
        <begin position="681"/>
        <end position="724"/>
    </location>
</feature>
<dbReference type="CDD" id="cd00200">
    <property type="entry name" value="WD40"/>
    <property type="match status" value="2"/>
</dbReference>
<sequence>MTTRHPLPYATEVYRRMLGSVPAAPGERHAWYAADPYVLRHAADHACRASALDELLADPEFLVYADADSLNRLLSQATTDHGRLAGAVYRASFGVHRRMEPEQRRQILALDAARFRAPEFSRDLAIDTCWQLQWASAQQVSSTLVATLTGHLDAVRAVTAMVAPDGRAIAVTGDMEGVVRVWDLATGLPTAVLMGHTSAVLALASATVDGRPLAVSGSMDGTARVWDLATGTQLRRLFNARDTWVSAVATTSLDGQHVALTGDSGGSVKVWDLSTGRAGAIIADHPRPVTHLTTATVAGRPTVISLSRDSAVRTWDITRRERPGQFPPGHEGWVTAVTTLALDGRDVVATVGDDQAVRLWDPLTNTALYNDTFQAGHSAAIHALASTTLHGTPLLVTGSDDHTARVINVARGGRTTAVLRGHTQAITSLATVALNKQTLVVTGSTDRTVRVWDLTAGADIITSEIGHNSNVSAVAFATWRQSPVALSGGYDGTILLWDLRTGRTIDDPLPVHDRVSAMATANIRGRESVLVGGYNGSLRSWDLDTRASGPDLLRGRESRISAAATTTFEGIPLAVTGSHDGTITVWDLDASEALTEPQRHNGRVTGVAITGNWGVSCGDDRTLQVFHLVSGESAALENTDDHTITALAATVHGNQGLAVTGNHDGTTHVWDLAAGVTTHRLTGHIGPVRAVATSIVHGQALAVTGGRDRTVRVWDLVSGTPLTTWILPDEPRSLALAPDGTLLLGMGHELIAATLDFTPARTP</sequence>
<dbReference type="Proteomes" id="UP001592530">
    <property type="component" value="Unassembled WGS sequence"/>
</dbReference>
<dbReference type="SMART" id="SM00320">
    <property type="entry name" value="WD40"/>
    <property type="match status" value="13"/>
</dbReference>
<evidence type="ECO:0000256" key="2">
    <source>
        <dbReference type="ARBA" id="ARBA00022737"/>
    </source>
</evidence>
<dbReference type="InterPro" id="IPR011047">
    <property type="entry name" value="Quinoprotein_ADH-like_sf"/>
</dbReference>
<gene>
    <name evidence="4" type="ORF">ACEZDB_36590</name>
</gene>
<dbReference type="PRINTS" id="PR00320">
    <property type="entry name" value="GPROTEINBRPT"/>
</dbReference>
<dbReference type="InterPro" id="IPR019775">
    <property type="entry name" value="WD40_repeat_CS"/>
</dbReference>
<feature type="repeat" description="WD" evidence="3">
    <location>
        <begin position="575"/>
        <end position="596"/>
    </location>
</feature>
<dbReference type="InterPro" id="IPR015943">
    <property type="entry name" value="WD40/YVTN_repeat-like_dom_sf"/>
</dbReference>
<accession>A0ABV6XCZ5</accession>
<keyword evidence="2" id="KW-0677">Repeat</keyword>
<dbReference type="InterPro" id="IPR001680">
    <property type="entry name" value="WD40_rpt"/>
</dbReference>
<dbReference type="SUPFAM" id="SSF50998">
    <property type="entry name" value="Quinoprotein alcohol dehydrogenase-like"/>
    <property type="match status" value="2"/>
</dbReference>
<reference evidence="4 5" key="1">
    <citation type="submission" date="2024-09" db="EMBL/GenBank/DDBJ databases">
        <authorList>
            <person name="Lee S.D."/>
        </authorList>
    </citation>
    <scope>NUCLEOTIDE SEQUENCE [LARGE SCALE GENOMIC DNA]</scope>
    <source>
        <strain evidence="4 5">N1-3</strain>
    </source>
</reference>
<dbReference type="PROSITE" id="PS50294">
    <property type="entry name" value="WD_REPEATS_REGION"/>
    <property type="match status" value="4"/>
</dbReference>
<evidence type="ECO:0000313" key="4">
    <source>
        <dbReference type="EMBL" id="MFC1436167.1"/>
    </source>
</evidence>
<dbReference type="Gene3D" id="2.130.10.10">
    <property type="entry name" value="YVTN repeat-like/Quinoprotein amine dehydrogenase"/>
    <property type="match status" value="4"/>
</dbReference>
<feature type="repeat" description="WD" evidence="3">
    <location>
        <begin position="464"/>
        <end position="507"/>
    </location>
</feature>
<protein>
    <submittedName>
        <fullName evidence="4">WD40 repeat domain-containing protein</fullName>
    </submittedName>
</protein>
<dbReference type="InterPro" id="IPR020472">
    <property type="entry name" value="WD40_PAC1"/>
</dbReference>
<name>A0ABV6XCZ5_9ACTN</name>
<dbReference type="Pfam" id="PF00400">
    <property type="entry name" value="WD40"/>
    <property type="match status" value="10"/>
</dbReference>
<comment type="caution">
    <text evidence="4">The sequence shown here is derived from an EMBL/GenBank/DDBJ whole genome shotgun (WGS) entry which is preliminary data.</text>
</comment>
<dbReference type="PROSITE" id="PS00678">
    <property type="entry name" value="WD_REPEATS_1"/>
    <property type="match status" value="6"/>
</dbReference>
<proteinExistence type="predicted"/>
<dbReference type="PANTHER" id="PTHR19848:SF7">
    <property type="entry name" value="F-BOX AND WD-40 DOMAIN PROTEIN 7"/>
    <property type="match status" value="1"/>
</dbReference>
<dbReference type="RefSeq" id="WP_380559676.1">
    <property type="nucleotide sequence ID" value="NZ_JBHEZY010000026.1"/>
</dbReference>
<dbReference type="PROSITE" id="PS50082">
    <property type="entry name" value="WD_REPEATS_2"/>
    <property type="match status" value="6"/>
</dbReference>
<evidence type="ECO:0000256" key="3">
    <source>
        <dbReference type="PROSITE-ProRule" id="PRU00221"/>
    </source>
</evidence>
<dbReference type="EMBL" id="JBHEZY010000026">
    <property type="protein sequence ID" value="MFC1436167.1"/>
    <property type="molecule type" value="Genomic_DNA"/>
</dbReference>
<dbReference type="PANTHER" id="PTHR19848">
    <property type="entry name" value="WD40 REPEAT PROTEIN"/>
    <property type="match status" value="1"/>
</dbReference>
<feature type="repeat" description="WD" evidence="3">
    <location>
        <begin position="639"/>
        <end position="680"/>
    </location>
</feature>
<evidence type="ECO:0000313" key="5">
    <source>
        <dbReference type="Proteomes" id="UP001592530"/>
    </source>
</evidence>
<organism evidence="4 5">
    <name type="scientific">Streptacidiphilus alkalitolerans</name>
    <dbReference type="NCBI Taxonomy" id="3342712"/>
    <lineage>
        <taxon>Bacteria</taxon>
        <taxon>Bacillati</taxon>
        <taxon>Actinomycetota</taxon>
        <taxon>Actinomycetes</taxon>
        <taxon>Kitasatosporales</taxon>
        <taxon>Streptomycetaceae</taxon>
        <taxon>Streptacidiphilus</taxon>
    </lineage>
</organism>